<feature type="domain" description="DUF7507" evidence="1">
    <location>
        <begin position="1"/>
        <end position="80"/>
    </location>
</feature>
<dbReference type="InterPro" id="IPR047589">
    <property type="entry name" value="DUF11_rpt"/>
</dbReference>
<dbReference type="RefSeq" id="WP_311333950.1">
    <property type="nucleotide sequence ID" value="NZ_JAVRHZ010000033.1"/>
</dbReference>
<evidence type="ECO:0000259" key="1">
    <source>
        <dbReference type="Pfam" id="PF24346"/>
    </source>
</evidence>
<keyword evidence="3" id="KW-1185">Reference proteome</keyword>
<comment type="caution">
    <text evidence="2">The sequence shown here is derived from an EMBL/GenBank/DDBJ whole genome shotgun (WGS) entry which is preliminary data.</text>
</comment>
<dbReference type="Pfam" id="PF24346">
    <property type="entry name" value="DUF7507"/>
    <property type="match status" value="1"/>
</dbReference>
<evidence type="ECO:0000313" key="3">
    <source>
        <dbReference type="Proteomes" id="UP001254488"/>
    </source>
</evidence>
<gene>
    <name evidence="2" type="ORF">RM538_13425</name>
</gene>
<organism evidence="2 3">
    <name type="scientific">Patiriisocius hiemis</name>
    <dbReference type="NCBI Taxonomy" id="3075604"/>
    <lineage>
        <taxon>Bacteria</taxon>
        <taxon>Pseudomonadati</taxon>
        <taxon>Bacteroidota</taxon>
        <taxon>Flavobacteriia</taxon>
        <taxon>Flavobacteriales</taxon>
        <taxon>Flavobacteriaceae</taxon>
        <taxon>Patiriisocius</taxon>
    </lineage>
</organism>
<accession>A0ABU2YID6</accession>
<proteinExistence type="predicted"/>
<dbReference type="EMBL" id="JAVRHZ010000033">
    <property type="protein sequence ID" value="MDT0557005.1"/>
    <property type="molecule type" value="Genomic_DNA"/>
</dbReference>
<sequence length="80" mass="7931">ETISYVFTVSNNGNVTLSDVIVTDPEAAVVGGPLGTLAVGASDATTFTATYTITQADIDAGEFENQATATGTTPSGGSVT</sequence>
<name>A0ABU2YID6_9FLAO</name>
<dbReference type="Proteomes" id="UP001254488">
    <property type="component" value="Unassembled WGS sequence"/>
</dbReference>
<evidence type="ECO:0000313" key="2">
    <source>
        <dbReference type="EMBL" id="MDT0557005.1"/>
    </source>
</evidence>
<feature type="non-terminal residue" evidence="2">
    <location>
        <position position="80"/>
    </location>
</feature>
<feature type="non-terminal residue" evidence="2">
    <location>
        <position position="1"/>
    </location>
</feature>
<reference evidence="2 3" key="1">
    <citation type="submission" date="2023-09" db="EMBL/GenBank/DDBJ databases">
        <authorList>
            <person name="Rey-Velasco X."/>
        </authorList>
    </citation>
    <scope>NUCLEOTIDE SEQUENCE [LARGE SCALE GENOMIC DNA]</scope>
    <source>
        <strain evidence="2 3">W242</strain>
    </source>
</reference>
<dbReference type="NCBIfam" id="TIGR01451">
    <property type="entry name" value="B_ant_repeat"/>
    <property type="match status" value="1"/>
</dbReference>
<dbReference type="InterPro" id="IPR055354">
    <property type="entry name" value="DUF7507"/>
</dbReference>
<protein>
    <recommendedName>
        <fullName evidence="1">DUF7507 domain-containing protein</fullName>
    </recommendedName>
</protein>